<organism evidence="2 3">
    <name type="scientific">Paludisphaera mucosa</name>
    <dbReference type="NCBI Taxonomy" id="3030827"/>
    <lineage>
        <taxon>Bacteria</taxon>
        <taxon>Pseudomonadati</taxon>
        <taxon>Planctomycetota</taxon>
        <taxon>Planctomycetia</taxon>
        <taxon>Isosphaerales</taxon>
        <taxon>Isosphaeraceae</taxon>
        <taxon>Paludisphaera</taxon>
    </lineage>
</organism>
<evidence type="ECO:0000256" key="1">
    <source>
        <dbReference type="ARBA" id="ARBA00007274"/>
    </source>
</evidence>
<dbReference type="InterPro" id="IPR011004">
    <property type="entry name" value="Trimer_LpxA-like_sf"/>
</dbReference>
<dbReference type="Gene3D" id="2.160.10.10">
    <property type="entry name" value="Hexapeptide repeat proteins"/>
    <property type="match status" value="2"/>
</dbReference>
<name>A0ABT6FIR7_9BACT</name>
<keyword evidence="3" id="KW-1185">Reference proteome</keyword>
<comment type="caution">
    <text evidence="2">The sequence shown here is derived from an EMBL/GenBank/DDBJ whole genome shotgun (WGS) entry which is preliminary data.</text>
</comment>
<evidence type="ECO:0000313" key="2">
    <source>
        <dbReference type="EMBL" id="MDG3007445.1"/>
    </source>
</evidence>
<dbReference type="SUPFAM" id="SSF51161">
    <property type="entry name" value="Trimeric LpxA-like enzymes"/>
    <property type="match status" value="2"/>
</dbReference>
<dbReference type="InterPro" id="IPR050179">
    <property type="entry name" value="Trans_hexapeptide_repeat"/>
</dbReference>
<sequence>MLKRSQPSKRRSQALLPGAEGLEARRLLTSGNWPTYISSAELKSLLNQPVGYPVVRPNTPVLPYGYTAAAATYIDPSVGVTNGYAVIVSARSFIGPYAKLNASDGVVKIGGGTAILDNVAITANPTHSKGSDVPEVRIGSQVEISYGATVNGPAVIGAYDEASKPTYIGPGAVIDGAAIAPGAFVSALARVGPGVTVPAGMKVLAGANVTTDAEASDPALGKVTPVTAADLSDLGKTITANLQLGVGYITLYQGQSATGVSPGVPTTRTGIFNGNLSTILGSNSQPGPATTFLPAGTAPKFPSPHRGQVPAALTSFPARATGNASITQRAHQVASSVGRRNAIRADQGQSITIGSIAQTANSVTINAPNGGALAIGQRFVAGPGVVILDGASGTRSVLGDDVTVGGGAVVQGSSLGAGSTVGPMAYLLNSTFPAGTNIPAGAIYVNNALVGFVSR</sequence>
<comment type="similarity">
    <text evidence="1">Belongs to the transferase hexapeptide repeat family.</text>
</comment>
<dbReference type="RefSeq" id="WP_277863724.1">
    <property type="nucleotide sequence ID" value="NZ_JARRAG010000002.1"/>
</dbReference>
<dbReference type="Proteomes" id="UP001216907">
    <property type="component" value="Unassembled WGS sequence"/>
</dbReference>
<evidence type="ECO:0000313" key="3">
    <source>
        <dbReference type="Proteomes" id="UP001216907"/>
    </source>
</evidence>
<dbReference type="EMBL" id="JARRAG010000002">
    <property type="protein sequence ID" value="MDG3007445.1"/>
    <property type="molecule type" value="Genomic_DNA"/>
</dbReference>
<dbReference type="PANTHER" id="PTHR43300">
    <property type="entry name" value="ACETYLTRANSFERASE"/>
    <property type="match status" value="1"/>
</dbReference>
<gene>
    <name evidence="2" type="ORF">PZE19_27090</name>
</gene>
<dbReference type="PANTHER" id="PTHR43300:SF10">
    <property type="entry name" value="2,3,4,5-TETRAHYDROPYRIDINE-2,6-DICARBOXYLATE N-ACETYLTRANSFERASE"/>
    <property type="match status" value="1"/>
</dbReference>
<proteinExistence type="inferred from homology"/>
<protein>
    <submittedName>
        <fullName evidence="2">Carbonic anhydrase/acetyltransferase</fullName>
    </submittedName>
</protein>
<accession>A0ABT6FIR7</accession>
<reference evidence="2 3" key="1">
    <citation type="submission" date="2023-03" db="EMBL/GenBank/DDBJ databases">
        <title>Paludisphaera mucosa sp. nov. a novel planctomycete from northern fen.</title>
        <authorList>
            <person name="Ivanova A."/>
        </authorList>
    </citation>
    <scope>NUCLEOTIDE SEQUENCE [LARGE SCALE GENOMIC DNA]</scope>
    <source>
        <strain evidence="2 3">Pla2</strain>
    </source>
</reference>